<sequence length="68" mass="7761">MSGSWQAKVSAYHVMANTHTRTSHSHDSLWDERLGKRASFVSTCRLSSVYSSSSRALLIAENNWRLYQ</sequence>
<organism evidence="1 2">
    <name type="scientific">Brassica rapa subsp. trilocularis</name>
    <dbReference type="NCBI Taxonomy" id="1813537"/>
    <lineage>
        <taxon>Eukaryota</taxon>
        <taxon>Viridiplantae</taxon>
        <taxon>Streptophyta</taxon>
        <taxon>Embryophyta</taxon>
        <taxon>Tracheophyta</taxon>
        <taxon>Spermatophyta</taxon>
        <taxon>Magnoliopsida</taxon>
        <taxon>eudicotyledons</taxon>
        <taxon>Gunneridae</taxon>
        <taxon>Pentapetalae</taxon>
        <taxon>rosids</taxon>
        <taxon>malvids</taxon>
        <taxon>Brassicales</taxon>
        <taxon>Brassicaceae</taxon>
        <taxon>Brassiceae</taxon>
        <taxon>Brassica</taxon>
    </lineage>
</organism>
<dbReference type="Proteomes" id="UP000823674">
    <property type="component" value="Chromosome A09"/>
</dbReference>
<name>A0ABQ7LKL8_BRACM</name>
<evidence type="ECO:0000313" key="1">
    <source>
        <dbReference type="EMBL" id="KAG5386525.1"/>
    </source>
</evidence>
<proteinExistence type="predicted"/>
<evidence type="ECO:0000313" key="2">
    <source>
        <dbReference type="Proteomes" id="UP000823674"/>
    </source>
</evidence>
<protein>
    <submittedName>
        <fullName evidence="1">Uncharacterized protein</fullName>
    </submittedName>
</protein>
<gene>
    <name evidence="1" type="primary">A09p067170.1_BraROA</name>
    <name evidence="1" type="ORF">IGI04_037995</name>
</gene>
<accession>A0ABQ7LKL8</accession>
<comment type="caution">
    <text evidence="1">The sequence shown here is derived from an EMBL/GenBank/DDBJ whole genome shotgun (WGS) entry which is preliminary data.</text>
</comment>
<reference evidence="1 2" key="1">
    <citation type="submission" date="2021-03" db="EMBL/GenBank/DDBJ databases">
        <authorList>
            <person name="King G.J."/>
            <person name="Bancroft I."/>
            <person name="Baten A."/>
            <person name="Bloomfield J."/>
            <person name="Borpatragohain P."/>
            <person name="He Z."/>
            <person name="Irish N."/>
            <person name="Irwin J."/>
            <person name="Liu K."/>
            <person name="Mauleon R.P."/>
            <person name="Moore J."/>
            <person name="Morris R."/>
            <person name="Ostergaard L."/>
            <person name="Wang B."/>
            <person name="Wells R."/>
        </authorList>
    </citation>
    <scope>NUCLEOTIDE SEQUENCE [LARGE SCALE GENOMIC DNA]</scope>
    <source>
        <strain evidence="1">R-o-18</strain>
        <tissue evidence="1">Leaf</tissue>
    </source>
</reference>
<dbReference type="EMBL" id="JADBGQ010000008">
    <property type="protein sequence ID" value="KAG5386525.1"/>
    <property type="molecule type" value="Genomic_DNA"/>
</dbReference>
<keyword evidence="2" id="KW-1185">Reference proteome</keyword>